<dbReference type="AlphaFoldDB" id="A0A1W1XDQ1"/>
<dbReference type="Proteomes" id="UP000192468">
    <property type="component" value="Unassembled WGS sequence"/>
</dbReference>
<proteinExistence type="predicted"/>
<dbReference type="EMBL" id="FWXH01000003">
    <property type="protein sequence ID" value="SMC22007.1"/>
    <property type="molecule type" value="Genomic_DNA"/>
</dbReference>
<accession>A0A1W1XDQ1</accession>
<dbReference type="RefSeq" id="WP_084114989.1">
    <property type="nucleotide sequence ID" value="NZ_FWXH01000003.1"/>
</dbReference>
<gene>
    <name evidence="1" type="ORF">SAMN02745134_01510</name>
</gene>
<evidence type="ECO:0000313" key="1">
    <source>
        <dbReference type="EMBL" id="SMC22007.1"/>
    </source>
</evidence>
<keyword evidence="2" id="KW-1185">Reference proteome</keyword>
<sequence length="72" mass="8133">MSTAKGERSDQSTYLNQEYIEKHLSQFDDGASIIMTKEQYINYVKGNPYIGIPDDGTQFVLPKNVCDKIAIT</sequence>
<dbReference type="OrthoDB" id="1829139at2"/>
<name>A0A1W1XDQ1_9CLOT</name>
<reference evidence="1 2" key="1">
    <citation type="submission" date="2017-04" db="EMBL/GenBank/DDBJ databases">
        <authorList>
            <person name="Afonso C.L."/>
            <person name="Miller P.J."/>
            <person name="Scott M.A."/>
            <person name="Spackman E."/>
            <person name="Goraichik I."/>
            <person name="Dimitrov K.M."/>
            <person name="Suarez D.L."/>
            <person name="Swayne D.E."/>
        </authorList>
    </citation>
    <scope>NUCLEOTIDE SEQUENCE [LARGE SCALE GENOMIC DNA]</scope>
    <source>
        <strain evidence="1 2">DSM 12555</strain>
    </source>
</reference>
<evidence type="ECO:0000313" key="2">
    <source>
        <dbReference type="Proteomes" id="UP000192468"/>
    </source>
</evidence>
<protein>
    <submittedName>
        <fullName evidence="1">Uncharacterized protein</fullName>
    </submittedName>
</protein>
<organism evidence="1 2">
    <name type="scientific">Clostridium acidisoli DSM 12555</name>
    <dbReference type="NCBI Taxonomy" id="1121291"/>
    <lineage>
        <taxon>Bacteria</taxon>
        <taxon>Bacillati</taxon>
        <taxon>Bacillota</taxon>
        <taxon>Clostridia</taxon>
        <taxon>Eubacteriales</taxon>
        <taxon>Clostridiaceae</taxon>
        <taxon>Clostridium</taxon>
    </lineage>
</organism>